<evidence type="ECO:0000313" key="4">
    <source>
        <dbReference type="Proteomes" id="UP001569904"/>
    </source>
</evidence>
<keyword evidence="4" id="KW-1185">Reference proteome</keyword>
<feature type="region of interest" description="Disordered" evidence="1">
    <location>
        <begin position="1"/>
        <end position="27"/>
    </location>
</feature>
<gene>
    <name evidence="3" type="ORF">SM436_08960</name>
</gene>
<feature type="transmembrane region" description="Helical" evidence="2">
    <location>
        <begin position="68"/>
        <end position="92"/>
    </location>
</feature>
<reference evidence="3 4" key="1">
    <citation type="submission" date="2023-11" db="EMBL/GenBank/DDBJ databases">
        <title>Actinomadura monticuli sp. nov., isolated from volcanic ash.</title>
        <authorList>
            <person name="Lee S.D."/>
            <person name="Yang H."/>
            <person name="Kim I.S."/>
        </authorList>
    </citation>
    <scope>NUCLEOTIDE SEQUENCE [LARGE SCALE GENOMIC DNA]</scope>
    <source>
        <strain evidence="3 4">DSM 45346</strain>
    </source>
</reference>
<evidence type="ECO:0000256" key="1">
    <source>
        <dbReference type="SAM" id="MobiDB-lite"/>
    </source>
</evidence>
<protein>
    <submittedName>
        <fullName evidence="3">Uncharacterized protein</fullName>
    </submittedName>
</protein>
<keyword evidence="2" id="KW-1133">Transmembrane helix</keyword>
<keyword evidence="2" id="KW-0472">Membrane</keyword>
<dbReference type="EMBL" id="JAXCEH010000004">
    <property type="protein sequence ID" value="MFA1553817.1"/>
    <property type="molecule type" value="Genomic_DNA"/>
</dbReference>
<comment type="caution">
    <text evidence="3">The sequence shown here is derived from an EMBL/GenBank/DDBJ whole genome shotgun (WGS) entry which is preliminary data.</text>
</comment>
<name>A0ABV4QT85_9ACTN</name>
<accession>A0ABV4QT85</accession>
<organism evidence="3 4">
    <name type="scientific">Actinomadura chokoriensis</name>
    <dbReference type="NCBI Taxonomy" id="454156"/>
    <lineage>
        <taxon>Bacteria</taxon>
        <taxon>Bacillati</taxon>
        <taxon>Actinomycetota</taxon>
        <taxon>Actinomycetes</taxon>
        <taxon>Streptosporangiales</taxon>
        <taxon>Thermomonosporaceae</taxon>
        <taxon>Actinomadura</taxon>
    </lineage>
</organism>
<dbReference type="RefSeq" id="WP_371940211.1">
    <property type="nucleotide sequence ID" value="NZ_JAXCEH010000004.1"/>
</dbReference>
<sequence>MPSAGMPSEGLLEEPPGDALPDLPAVSPPEAVVLPPVNAPVVPQVAARESRMTLMSPAGVEQEDETDWMVVIGIALVAEIGLLWGVACLGLLRRRLVLHRAVSGS</sequence>
<keyword evidence="2" id="KW-0812">Transmembrane</keyword>
<evidence type="ECO:0000313" key="3">
    <source>
        <dbReference type="EMBL" id="MFA1553817.1"/>
    </source>
</evidence>
<dbReference type="Proteomes" id="UP001569904">
    <property type="component" value="Unassembled WGS sequence"/>
</dbReference>
<evidence type="ECO:0000256" key="2">
    <source>
        <dbReference type="SAM" id="Phobius"/>
    </source>
</evidence>
<proteinExistence type="predicted"/>